<proteinExistence type="predicted"/>
<dbReference type="Proteomes" id="UP000765509">
    <property type="component" value="Unassembled WGS sequence"/>
</dbReference>
<gene>
    <name evidence="1" type="ORF">O181_084601</name>
</gene>
<organism evidence="1 2">
    <name type="scientific">Austropuccinia psidii MF-1</name>
    <dbReference type="NCBI Taxonomy" id="1389203"/>
    <lineage>
        <taxon>Eukaryota</taxon>
        <taxon>Fungi</taxon>
        <taxon>Dikarya</taxon>
        <taxon>Basidiomycota</taxon>
        <taxon>Pucciniomycotina</taxon>
        <taxon>Pucciniomycetes</taxon>
        <taxon>Pucciniales</taxon>
        <taxon>Sphaerophragmiaceae</taxon>
        <taxon>Austropuccinia</taxon>
    </lineage>
</organism>
<evidence type="ECO:0000313" key="2">
    <source>
        <dbReference type="Proteomes" id="UP000765509"/>
    </source>
</evidence>
<keyword evidence="2" id="KW-1185">Reference proteome</keyword>
<dbReference type="SUPFAM" id="SSF56019">
    <property type="entry name" value="The spindle assembly checkpoint protein mad2"/>
    <property type="match status" value="1"/>
</dbReference>
<sequence length="385" mass="43754">MSRLGTASGSLATRTRCTATAVANTQQQINLAGSTAVASDYFHYAIHCVLYQREIYDQAVFKMVKTFGLQMMIVEVEAIAEALRKIVDQVWGRIDCNRKKDKMDRKTKRVQKVKGTLKSKAKESGDGWQSDEEDCAAKRIHWEEMNSKSQDLDKPESLAKEAGRLEQERHRHAKERDEFVARLKAKACKTDEAHERTSSAVILLVLTEDDVLPVSITTSPAQTIHHVPKGCFHLNLWMRVLSSHPSINKLSKRESLMMNNPERRDHQTDEQVNSIYHSSSPSDNLKVDCDHDFLSSKSILPALKPIPSLFLDTSQQKHHQVDRVWFDLANQLDCSNESLDDQVAQSIQKSDNLCWDTFDHPICSHPFNPSLTYQTPYPIEESLPV</sequence>
<dbReference type="AlphaFoldDB" id="A0A9Q3IIY8"/>
<name>A0A9Q3IIY8_9BASI</name>
<dbReference type="Gene3D" id="3.30.900.10">
    <property type="entry name" value="HORMA domain"/>
    <property type="match status" value="1"/>
</dbReference>
<evidence type="ECO:0000313" key="1">
    <source>
        <dbReference type="EMBL" id="MBW0544886.1"/>
    </source>
</evidence>
<comment type="caution">
    <text evidence="1">The sequence shown here is derived from an EMBL/GenBank/DDBJ whole genome shotgun (WGS) entry which is preliminary data.</text>
</comment>
<dbReference type="OrthoDB" id="1806at2759"/>
<accession>A0A9Q3IIY8</accession>
<reference evidence="1" key="1">
    <citation type="submission" date="2021-03" db="EMBL/GenBank/DDBJ databases">
        <title>Draft genome sequence of rust myrtle Austropuccinia psidii MF-1, a brazilian biotype.</title>
        <authorList>
            <person name="Quecine M.C."/>
            <person name="Pachon D.M.R."/>
            <person name="Bonatelli M.L."/>
            <person name="Correr F.H."/>
            <person name="Franceschini L.M."/>
            <person name="Leite T.F."/>
            <person name="Margarido G.R.A."/>
            <person name="Almeida C.A."/>
            <person name="Ferrarezi J.A."/>
            <person name="Labate C.A."/>
        </authorList>
    </citation>
    <scope>NUCLEOTIDE SEQUENCE</scope>
    <source>
        <strain evidence="1">MF-1</strain>
    </source>
</reference>
<dbReference type="InterPro" id="IPR036570">
    <property type="entry name" value="HORMA_dom_sf"/>
</dbReference>
<protein>
    <submittedName>
        <fullName evidence="1">Uncharacterized protein</fullName>
    </submittedName>
</protein>
<dbReference type="EMBL" id="AVOT02049746">
    <property type="protein sequence ID" value="MBW0544886.1"/>
    <property type="molecule type" value="Genomic_DNA"/>
</dbReference>